<evidence type="ECO:0000256" key="1">
    <source>
        <dbReference type="ARBA" id="ARBA00004123"/>
    </source>
</evidence>
<dbReference type="Pfam" id="PF13465">
    <property type="entry name" value="zf-H2C2_2"/>
    <property type="match status" value="1"/>
</dbReference>
<keyword evidence="6" id="KW-0539">Nucleus</keyword>
<keyword evidence="3" id="KW-0677">Repeat</keyword>
<dbReference type="InterPro" id="IPR013087">
    <property type="entry name" value="Znf_C2H2_type"/>
</dbReference>
<evidence type="ECO:0000259" key="8">
    <source>
        <dbReference type="PROSITE" id="PS50157"/>
    </source>
</evidence>
<dbReference type="GO" id="GO:0000978">
    <property type="term" value="F:RNA polymerase II cis-regulatory region sequence-specific DNA binding"/>
    <property type="evidence" value="ECO:0007669"/>
    <property type="project" value="TreeGrafter"/>
</dbReference>
<dbReference type="Gene3D" id="3.30.160.60">
    <property type="entry name" value="Classic Zinc Finger"/>
    <property type="match status" value="2"/>
</dbReference>
<organism evidence="9 10">
    <name type="scientific">Acipenser ruthenus</name>
    <name type="common">Sterlet sturgeon</name>
    <dbReference type="NCBI Taxonomy" id="7906"/>
    <lineage>
        <taxon>Eukaryota</taxon>
        <taxon>Metazoa</taxon>
        <taxon>Chordata</taxon>
        <taxon>Craniata</taxon>
        <taxon>Vertebrata</taxon>
        <taxon>Euteleostomi</taxon>
        <taxon>Actinopterygii</taxon>
        <taxon>Chondrostei</taxon>
        <taxon>Acipenseriformes</taxon>
        <taxon>Acipenseridae</taxon>
        <taxon>Acipenser</taxon>
    </lineage>
</organism>
<dbReference type="GO" id="GO:0008270">
    <property type="term" value="F:zinc ion binding"/>
    <property type="evidence" value="ECO:0007669"/>
    <property type="project" value="UniProtKB-KW"/>
</dbReference>
<reference evidence="9 10" key="1">
    <citation type="submission" date="2019-01" db="EMBL/GenBank/DDBJ databases">
        <title>Draft Genome and Complete Hox-Cluster Characterization of the Sterlet Sturgeon (Acipenser ruthenus).</title>
        <authorList>
            <person name="Wei Q."/>
        </authorList>
    </citation>
    <scope>NUCLEOTIDE SEQUENCE [LARGE SCALE GENOMIC DNA]</scope>
    <source>
        <strain evidence="9">WHYD16114868_AA</strain>
        <tissue evidence="9">Blood</tissue>
    </source>
</reference>
<dbReference type="Proteomes" id="UP000289886">
    <property type="component" value="Unassembled WGS sequence"/>
</dbReference>
<protein>
    <submittedName>
        <fullName evidence="9">Transcription factor Ovo-like 2</fullName>
    </submittedName>
</protein>
<dbReference type="PROSITE" id="PS51257">
    <property type="entry name" value="PROKAR_LIPOPROTEIN"/>
    <property type="match status" value="1"/>
</dbReference>
<dbReference type="PANTHER" id="PTHR10032:SF193">
    <property type="entry name" value="TRANSCRIPTION FACTOR OVO-LIKE 2"/>
    <property type="match status" value="1"/>
</dbReference>
<dbReference type="EMBL" id="SCEB01000170">
    <property type="protein sequence ID" value="RXN00520.1"/>
    <property type="molecule type" value="Genomic_DNA"/>
</dbReference>
<dbReference type="FunFam" id="3.30.160.60:FF:000246">
    <property type="entry name" value="Transcription factor Ovo-like 2"/>
    <property type="match status" value="1"/>
</dbReference>
<evidence type="ECO:0000256" key="3">
    <source>
        <dbReference type="ARBA" id="ARBA00022737"/>
    </source>
</evidence>
<dbReference type="SMART" id="SM00355">
    <property type="entry name" value="ZnF_C2H2"/>
    <property type="match status" value="3"/>
</dbReference>
<keyword evidence="4 7" id="KW-0863">Zinc-finger</keyword>
<dbReference type="GO" id="GO:0009913">
    <property type="term" value="P:epidermal cell differentiation"/>
    <property type="evidence" value="ECO:0007669"/>
    <property type="project" value="TreeGrafter"/>
</dbReference>
<evidence type="ECO:0000256" key="7">
    <source>
        <dbReference type="PROSITE-ProRule" id="PRU00042"/>
    </source>
</evidence>
<dbReference type="GO" id="GO:0005634">
    <property type="term" value="C:nucleus"/>
    <property type="evidence" value="ECO:0007669"/>
    <property type="project" value="UniProtKB-SubCell"/>
</dbReference>
<keyword evidence="5" id="KW-0862">Zinc</keyword>
<dbReference type="GO" id="GO:0003006">
    <property type="term" value="P:developmental process involved in reproduction"/>
    <property type="evidence" value="ECO:0007669"/>
    <property type="project" value="UniProtKB-ARBA"/>
</dbReference>
<gene>
    <name evidence="9" type="ORF">EOD39_9335</name>
</gene>
<accession>A0A662YVI1</accession>
<evidence type="ECO:0000256" key="2">
    <source>
        <dbReference type="ARBA" id="ARBA00022723"/>
    </source>
</evidence>
<dbReference type="InterPro" id="IPR036236">
    <property type="entry name" value="Znf_C2H2_sf"/>
</dbReference>
<dbReference type="AlphaFoldDB" id="A0A662YVI1"/>
<dbReference type="PROSITE" id="PS00028">
    <property type="entry name" value="ZINC_FINGER_C2H2_1"/>
    <property type="match status" value="1"/>
</dbReference>
<evidence type="ECO:0000313" key="9">
    <source>
        <dbReference type="EMBL" id="RXN00520.1"/>
    </source>
</evidence>
<evidence type="ECO:0000256" key="4">
    <source>
        <dbReference type="ARBA" id="ARBA00022771"/>
    </source>
</evidence>
<comment type="caution">
    <text evidence="9">The sequence shown here is derived from an EMBL/GenBank/DDBJ whole genome shotgun (WGS) entry which is preliminary data.</text>
</comment>
<dbReference type="FunFam" id="3.30.160.60:FF:000452">
    <property type="entry name" value="Transcription factor Ovo-like 2"/>
    <property type="match status" value="1"/>
</dbReference>
<dbReference type="PANTHER" id="PTHR10032">
    <property type="entry name" value="ZINC FINGER PROTEIN WITH KRAB AND SCAN DOMAINS"/>
    <property type="match status" value="1"/>
</dbReference>
<dbReference type="GO" id="GO:0009887">
    <property type="term" value="P:animal organ morphogenesis"/>
    <property type="evidence" value="ECO:0007669"/>
    <property type="project" value="UniProtKB-ARBA"/>
</dbReference>
<evidence type="ECO:0000256" key="6">
    <source>
        <dbReference type="ARBA" id="ARBA00023242"/>
    </source>
</evidence>
<proteinExistence type="predicted"/>
<dbReference type="SUPFAM" id="SSF57667">
    <property type="entry name" value="beta-beta-alpha zinc fingers"/>
    <property type="match status" value="1"/>
</dbReference>
<dbReference type="InterPro" id="IPR027756">
    <property type="entry name" value="Ovo-like"/>
</dbReference>
<comment type="subcellular location">
    <subcellularLocation>
        <location evidence="1">Nucleus</location>
    </subcellularLocation>
</comment>
<keyword evidence="10" id="KW-1185">Reference proteome</keyword>
<feature type="domain" description="C2H2-type" evidence="8">
    <location>
        <begin position="58"/>
        <end position="85"/>
    </location>
</feature>
<dbReference type="PROSITE" id="PS50157">
    <property type="entry name" value="ZINC_FINGER_C2H2_2"/>
    <property type="match status" value="1"/>
</dbReference>
<evidence type="ECO:0000313" key="10">
    <source>
        <dbReference type="Proteomes" id="UP000289886"/>
    </source>
</evidence>
<dbReference type="GO" id="GO:0000981">
    <property type="term" value="F:DNA-binding transcription factor activity, RNA polymerase II-specific"/>
    <property type="evidence" value="ECO:0007669"/>
    <property type="project" value="TreeGrafter"/>
</dbReference>
<name>A0A662YVI1_ACIRT</name>
<evidence type="ECO:0000256" key="5">
    <source>
        <dbReference type="ARBA" id="ARBA00022833"/>
    </source>
</evidence>
<dbReference type="GO" id="GO:0048731">
    <property type="term" value="P:system development"/>
    <property type="evidence" value="ECO:0007669"/>
    <property type="project" value="UniProtKB-ARBA"/>
</dbReference>
<keyword evidence="2" id="KW-0479">Metal-binding</keyword>
<sequence>MLLARGSFAGWMEMVVSSTAIAGSCSADKPFTRTVCSKALRKQCSTGILKCHRLVKSHLCTFCGKGFNDTFDLKRHIRTHTGIRPYKCEICSKAFTQRCSFDLRKIHGMEQSFAYKQQQDKLYVCEERGYTGESHKALYLHLKAKHPVNALLQELKNCLHACRAS</sequence>